<feature type="compositionally biased region" description="Polar residues" evidence="1">
    <location>
        <begin position="1321"/>
        <end position="1349"/>
    </location>
</feature>
<feature type="compositionally biased region" description="Basic and acidic residues" evidence="1">
    <location>
        <begin position="334"/>
        <end position="355"/>
    </location>
</feature>
<feature type="region of interest" description="Disordered" evidence="1">
    <location>
        <begin position="944"/>
        <end position="993"/>
    </location>
</feature>
<feature type="compositionally biased region" description="Polar residues" evidence="1">
    <location>
        <begin position="469"/>
        <end position="482"/>
    </location>
</feature>
<feature type="compositionally biased region" description="Basic and acidic residues" evidence="1">
    <location>
        <begin position="28"/>
        <end position="52"/>
    </location>
</feature>
<feature type="region of interest" description="Disordered" evidence="1">
    <location>
        <begin position="1013"/>
        <end position="1406"/>
    </location>
</feature>
<evidence type="ECO:0000256" key="1">
    <source>
        <dbReference type="SAM" id="MobiDB-lite"/>
    </source>
</evidence>
<reference evidence="2 3" key="1">
    <citation type="submission" date="2015-07" db="EMBL/GenBank/DDBJ databases">
        <title>Comparative genomics of the Sigatoka disease complex on banana suggests a link between parallel evolutionary changes in Pseudocercospora fijiensis and Pseudocercospora eumusae and increased virulence on the banana host.</title>
        <authorList>
            <person name="Chang T.-C."/>
            <person name="Salvucci A."/>
            <person name="Crous P.W."/>
            <person name="Stergiopoulos I."/>
        </authorList>
    </citation>
    <scope>NUCLEOTIDE SEQUENCE [LARGE SCALE GENOMIC DNA]</scope>
    <source>
        <strain evidence="2 3">CBS 114824</strain>
    </source>
</reference>
<feature type="region of interest" description="Disordered" evidence="1">
    <location>
        <begin position="464"/>
        <end position="500"/>
    </location>
</feature>
<keyword evidence="3" id="KW-1185">Reference proteome</keyword>
<evidence type="ECO:0000313" key="2">
    <source>
        <dbReference type="EMBL" id="KXT06787.1"/>
    </source>
</evidence>
<dbReference type="Proteomes" id="UP000070133">
    <property type="component" value="Unassembled WGS sequence"/>
</dbReference>
<accession>A0A139HWH6</accession>
<feature type="compositionally biased region" description="Acidic residues" evidence="1">
    <location>
        <begin position="772"/>
        <end position="781"/>
    </location>
</feature>
<dbReference type="EMBL" id="LFZN01000004">
    <property type="protein sequence ID" value="KXT06787.1"/>
    <property type="molecule type" value="Genomic_DNA"/>
</dbReference>
<protein>
    <submittedName>
        <fullName evidence="2">Uncharacterized protein</fullName>
    </submittedName>
</protein>
<feature type="region of interest" description="Disordered" evidence="1">
    <location>
        <begin position="285"/>
        <end position="305"/>
    </location>
</feature>
<dbReference type="OrthoDB" id="3649542at2759"/>
<feature type="compositionally biased region" description="Basic and acidic residues" evidence="1">
    <location>
        <begin position="1222"/>
        <end position="1271"/>
    </location>
</feature>
<name>A0A139HWH6_9PEZI</name>
<feature type="region of interest" description="Disordered" evidence="1">
    <location>
        <begin position="392"/>
        <end position="420"/>
    </location>
</feature>
<feature type="compositionally biased region" description="Low complexity" evidence="1">
    <location>
        <begin position="404"/>
        <end position="415"/>
    </location>
</feature>
<sequence>MSRPLMAGRSESSMRTKSIYLRNLMAERDRENAKRLAKEKEAEAQRAEEARHLSTPGSWIDEDTITPKQPSYYFPHTPDAPEKNDAVEREALVKETFAKEAERVRRQQASAAIASTRKPGLGMAATGISKNSMPPKMSGIRVNPDGQREPIKKASAFADQRTGKETRTPQVLGKQRDSTRIAKPNAARHRSTIREAENAIQAKLENAHAEYMEGRRRFEIASGGMPFEDMWESDAKFHLLEDRDYYGPLLKKIDAWKDVRDWYSAKLAALKAKYSKPAPLIQGLRKKDSPSIATTQSIAVEKKPAHVKSTRERFEAFRAFELANSQQSSWATRMETKDRPAPRNARASDESKHDNQSMLTSSKAVEDAASQHELPLKQSHATASRYVESAPMEPVQVEEHTLQETEQTTLTPSTQAEGTASQHAFNLEQPYAQAAQYVEPVKQSHTTASRYVESAPMEPVQVKKHALQETEQASLTPSTQAAQYVEPASSEPPQVENTLPLSEQTTLTLTTQAEGTASHRAFNLEQPYARAAQYVEPASSEPPQVENTMPLCEQTTLTAGSELADAASPAPMGEEALPQREQSNITSPEPVMHAPKNVQKSIVPAANVSQELLHKGEGRWSNHKCNMPYCRAHFSFAKNYPYLGVFNGRPSVLGKRSATEMLGIEEPEVDTRRVRDKPNIFGWEIIHVLADGFLSPSTVIQAPRSQEAAGIEYLPAPPNPFESSISAGNSVQTQDISEYRMAMELYEKGLHFGADGLEGKDDDATNGGQGMDIDDGEGTEEGEDVHGYVERFLSDPISHNGVYFIHRQSGPDDMIKIDIPRDSWLRQNDHNEENLDRGHIYVLIQLCEIVRIDNKLGSTMDPNVAGQLADSNLSMLLRAFANFANSYSWLDRWTTRRQVRGLLDELVEFSTAFDRDDHQMMQLFVDDSDGPIVHAVKALRAILAESENDKNPPTSGGAPRRTFTPKNAPLGPWRERRSALKKQGTAARDTKSRTVVDATKATVRDASMIDAITGVPVGAPTGPRADKGKARMRFDATTGVPVRGPSGPRADKGKARMRPESVGHDSAMRDAPNERLGQRQNGAKPGISSKFDQSKKNGVRRSFLAPDETDQDTLDAKTALNLGPRNFSGIGQAPVEPQEMEIEGFDTDGNKSEEMETDVTLGSSTGPPPHAPRGPRGQQNKGPKHRSSNMPPRLNSRDAPSGPSRLRNPDADTRRTSMPPRPTEHAEGRFGNEEQDSRRGRSETRDEQPRRQNPRSKEREERARGQEKGRSSDAFSSDPRRQHGYSGQQQPERPPRPANPNAGLGHQRQSNQTNRKAEHPQQGSTNAHNHQQQPPYQRNGSTASQTQGNVDPYAQARLQNNQNRHNRNRLRSNAMSGGRAQIEDNAPESGHSFLGAARRNRPNSQN</sequence>
<organism evidence="2 3">
    <name type="scientific">Pseudocercospora eumusae</name>
    <dbReference type="NCBI Taxonomy" id="321146"/>
    <lineage>
        <taxon>Eukaryota</taxon>
        <taxon>Fungi</taxon>
        <taxon>Dikarya</taxon>
        <taxon>Ascomycota</taxon>
        <taxon>Pezizomycotina</taxon>
        <taxon>Dothideomycetes</taxon>
        <taxon>Dothideomycetidae</taxon>
        <taxon>Mycosphaerellales</taxon>
        <taxon>Mycosphaerellaceae</taxon>
        <taxon>Pseudocercospora</taxon>
    </lineage>
</organism>
<comment type="caution">
    <text evidence="2">The sequence shown here is derived from an EMBL/GenBank/DDBJ whole genome shotgun (WGS) entry which is preliminary data.</text>
</comment>
<feature type="region of interest" description="Disordered" evidence="1">
    <location>
        <begin position="566"/>
        <end position="589"/>
    </location>
</feature>
<feature type="compositionally biased region" description="Basic and acidic residues" evidence="1">
    <location>
        <begin position="1024"/>
        <end position="1034"/>
    </location>
</feature>
<feature type="compositionally biased region" description="Basic and acidic residues" evidence="1">
    <location>
        <begin position="1049"/>
        <end position="1077"/>
    </location>
</feature>
<feature type="region of interest" description="Disordered" evidence="1">
    <location>
        <begin position="28"/>
        <end position="82"/>
    </location>
</feature>
<feature type="region of interest" description="Disordered" evidence="1">
    <location>
        <begin position="328"/>
        <end position="380"/>
    </location>
</feature>
<feature type="region of interest" description="Disordered" evidence="1">
    <location>
        <begin position="756"/>
        <end position="781"/>
    </location>
</feature>
<gene>
    <name evidence="2" type="ORF">AC578_7138</name>
</gene>
<evidence type="ECO:0000313" key="3">
    <source>
        <dbReference type="Proteomes" id="UP000070133"/>
    </source>
</evidence>
<feature type="region of interest" description="Disordered" evidence="1">
    <location>
        <begin position="157"/>
        <end position="190"/>
    </location>
</feature>
<proteinExistence type="predicted"/>